<evidence type="ECO:0000256" key="1">
    <source>
        <dbReference type="ARBA" id="ARBA00022801"/>
    </source>
</evidence>
<dbReference type="Pfam" id="PF13563">
    <property type="entry name" value="2_5_RNA_ligase2"/>
    <property type="match status" value="1"/>
</dbReference>
<dbReference type="PANTHER" id="PTHR35561">
    <property type="entry name" value="RNA 2',3'-CYCLIC PHOSPHODIESTERASE"/>
    <property type="match status" value="1"/>
</dbReference>
<organism evidence="3 4">
    <name type="scientific">Ramlibacter tataouinensis (strain ATCC BAA-407 / DSM 14655 / LMG 21543 / TTB310)</name>
    <dbReference type="NCBI Taxonomy" id="365046"/>
    <lineage>
        <taxon>Bacteria</taxon>
        <taxon>Pseudomonadati</taxon>
        <taxon>Pseudomonadota</taxon>
        <taxon>Betaproteobacteria</taxon>
        <taxon>Burkholderiales</taxon>
        <taxon>Comamonadaceae</taxon>
        <taxon>Ramlibacter</taxon>
    </lineage>
</organism>
<comment type="catalytic activity">
    <reaction evidence="2">
        <text>a 3'-end 2',3'-cyclophospho-ribonucleotide-RNA + H2O = a 3'-end 2'-phospho-ribonucleotide-RNA + H(+)</text>
        <dbReference type="Rhea" id="RHEA:11828"/>
        <dbReference type="Rhea" id="RHEA-COMP:10464"/>
        <dbReference type="Rhea" id="RHEA-COMP:17353"/>
        <dbReference type="ChEBI" id="CHEBI:15377"/>
        <dbReference type="ChEBI" id="CHEBI:15378"/>
        <dbReference type="ChEBI" id="CHEBI:83064"/>
        <dbReference type="ChEBI" id="CHEBI:173113"/>
        <dbReference type="EC" id="3.1.4.58"/>
    </reaction>
</comment>
<reference evidence="3 4" key="2">
    <citation type="journal article" date="2011" name="PLoS ONE">
        <title>The Cyst-Dividing Bacterium Ramlibacter tataouinensis TTB310 Genome Reveals a Well-Stocked Toolbox for Adaptation to a Desert Environment.</title>
        <authorList>
            <person name="De Luca G."/>
            <person name="Barakat M."/>
            <person name="Ortet P."/>
            <person name="Fochesato S."/>
            <person name="Jourlin-Castelli C."/>
            <person name="Ansaldi M."/>
            <person name="Py B."/>
            <person name="Fichant G."/>
            <person name="Coutinho P.M."/>
            <person name="Voulhoux R."/>
            <person name="Bastien O."/>
            <person name="Marechal E."/>
            <person name="Henrissat B."/>
            <person name="Quentin Y."/>
            <person name="Noirot P."/>
            <person name="Filloux A."/>
            <person name="Mejean V."/>
            <person name="Dubow M.S."/>
            <person name="Barras F."/>
            <person name="Barbe V."/>
            <person name="Weissenbach J."/>
            <person name="Mihalcescu I."/>
            <person name="Vermeglio A."/>
            <person name="Achouak W."/>
            <person name="Heulin T."/>
        </authorList>
    </citation>
    <scope>NUCLEOTIDE SEQUENCE [LARGE SCALE GENOMIC DNA]</scope>
    <source>
        <strain evidence="4">ATCC BAA-407 / DSM 14655 / LMG 21543 / TTB310</strain>
    </source>
</reference>
<dbReference type="Proteomes" id="UP000008385">
    <property type="component" value="Chromosome"/>
</dbReference>
<gene>
    <name evidence="3" type="ordered locus">Rta_14920</name>
</gene>
<dbReference type="AlphaFoldDB" id="F5Y4S7"/>
<feature type="active site" description="Proton donor" evidence="2">
    <location>
        <position position="55"/>
    </location>
</feature>
<evidence type="ECO:0000256" key="2">
    <source>
        <dbReference type="HAMAP-Rule" id="MF_01940"/>
    </source>
</evidence>
<dbReference type="GO" id="GO:0004113">
    <property type="term" value="F:2',3'-cyclic-nucleotide 3'-phosphodiesterase activity"/>
    <property type="evidence" value="ECO:0007669"/>
    <property type="project" value="InterPro"/>
</dbReference>
<dbReference type="GO" id="GO:0008664">
    <property type="term" value="F:RNA 2',3'-cyclic 3'-phosphodiesterase activity"/>
    <property type="evidence" value="ECO:0007669"/>
    <property type="project" value="UniProtKB-EC"/>
</dbReference>
<dbReference type="HAMAP" id="MF_01940">
    <property type="entry name" value="RNA_CPDase"/>
    <property type="match status" value="1"/>
</dbReference>
<evidence type="ECO:0000313" key="3">
    <source>
        <dbReference type="EMBL" id="AEG92583.1"/>
    </source>
</evidence>
<dbReference type="eggNOG" id="COG1514">
    <property type="taxonomic scope" value="Bacteria"/>
</dbReference>
<dbReference type="SUPFAM" id="SSF55144">
    <property type="entry name" value="LigT-like"/>
    <property type="match status" value="1"/>
</dbReference>
<dbReference type="EMBL" id="CP000245">
    <property type="protein sequence ID" value="AEG92583.1"/>
    <property type="molecule type" value="Genomic_DNA"/>
</dbReference>
<comment type="similarity">
    <text evidence="2">Belongs to the 2H phosphoesterase superfamily. ThpR family.</text>
</comment>
<dbReference type="RefSeq" id="WP_013900816.1">
    <property type="nucleotide sequence ID" value="NC_015677.1"/>
</dbReference>
<dbReference type="InterPro" id="IPR004175">
    <property type="entry name" value="RNA_CPDase"/>
</dbReference>
<feature type="short sequence motif" description="HXTX 1" evidence="2">
    <location>
        <begin position="55"/>
        <end position="58"/>
    </location>
</feature>
<evidence type="ECO:0000313" key="4">
    <source>
        <dbReference type="Proteomes" id="UP000008385"/>
    </source>
</evidence>
<dbReference type="EC" id="3.1.4.58" evidence="2"/>
<dbReference type="STRING" id="365046.Rta_14920"/>
<protein>
    <recommendedName>
        <fullName evidence="2">RNA 2',3'-cyclic phosphodiesterase</fullName>
        <shortName evidence="2">RNA 2',3'-CPDase</shortName>
        <ecNumber evidence="2">3.1.4.58</ecNumber>
    </recommendedName>
</protein>
<dbReference type="InterPro" id="IPR009097">
    <property type="entry name" value="Cyclic_Pdiesterase"/>
</dbReference>
<dbReference type="PANTHER" id="PTHR35561:SF1">
    <property type="entry name" value="RNA 2',3'-CYCLIC PHOSPHODIESTERASE"/>
    <property type="match status" value="1"/>
</dbReference>
<feature type="short sequence motif" description="HXTX 2" evidence="2">
    <location>
        <begin position="134"/>
        <end position="137"/>
    </location>
</feature>
<dbReference type="Gene3D" id="3.90.1140.10">
    <property type="entry name" value="Cyclic phosphodiesterase"/>
    <property type="match status" value="1"/>
</dbReference>
<dbReference type="HOGENOM" id="CLU_081251_2_1_4"/>
<keyword evidence="4" id="KW-1185">Reference proteome</keyword>
<dbReference type="PATRIC" id="fig|365046.3.peg.1522"/>
<proteinExistence type="inferred from homology"/>
<reference evidence="4" key="1">
    <citation type="submission" date="2006-01" db="EMBL/GenBank/DDBJ databases">
        <title>Genome of the cyst-dividing bacterium Ramlibacter tataouinensis.</title>
        <authorList>
            <person name="Barakat M."/>
            <person name="Ortet P."/>
            <person name="De Luca G."/>
            <person name="Jourlin-Castelli C."/>
            <person name="Ansaldi M."/>
            <person name="Py B."/>
            <person name="Fichant G."/>
            <person name="Coutinho P."/>
            <person name="Voulhoux R."/>
            <person name="Bastien O."/>
            <person name="Roy S."/>
            <person name="Marechal E."/>
            <person name="Henrissat B."/>
            <person name="Quentin Y."/>
            <person name="Noirot P."/>
            <person name="Filloux A."/>
            <person name="Mejean V."/>
            <person name="DuBow M."/>
            <person name="Barras F."/>
            <person name="Heulin T."/>
        </authorList>
    </citation>
    <scope>NUCLEOTIDE SEQUENCE [LARGE SCALE GENOMIC DNA]</scope>
    <source>
        <strain evidence="4">ATCC BAA-407 / DSM 14655 / LMG 21543 / TTB310</strain>
    </source>
</reference>
<keyword evidence="1 2" id="KW-0378">Hydrolase</keyword>
<dbReference type="OrthoDB" id="7061261at2"/>
<feature type="active site" description="Proton acceptor" evidence="2">
    <location>
        <position position="134"/>
    </location>
</feature>
<accession>F5Y4S7</accession>
<dbReference type="KEGG" id="rta:Rta_14920"/>
<name>F5Y4S7_RAMTT</name>
<sequence>MQPYQQLAMPFPAEPSRRLFVGLQPDTATQRAIAAWRDGWAWAARPSLVPAERLHITLFFLGEVATRDEPALRQALAATPMPPLSLALRTPAVWRNGVAVLLPDEHAGLRAQRERMRQSLQRHGFACGADWQPHLTLARKAAGARPPAGPAGFAFTLYEFALVWSQLPPLVPAARHVVLARYPAGVPPVN</sequence>
<comment type="function">
    <text evidence="2">Hydrolyzes RNA 2',3'-cyclic phosphodiester to an RNA 2'-phosphomonoester.</text>
</comment>